<feature type="transmembrane region" description="Helical" evidence="1">
    <location>
        <begin position="30"/>
        <end position="51"/>
    </location>
</feature>
<reference evidence="2 3" key="1">
    <citation type="submission" date="2016-06" db="EMBL/GenBank/DDBJ databases">
        <authorList>
            <consortium name="Pathogen Informatics"/>
        </authorList>
    </citation>
    <scope>NUCLEOTIDE SEQUENCE [LARGE SCALE GENOMIC DNA]</scope>
    <source>
        <strain evidence="2">PocGH01</strain>
    </source>
</reference>
<keyword evidence="1" id="KW-1133">Transmembrane helix</keyword>
<name>A0A1D3TMF9_PLAOA</name>
<keyword evidence="3" id="KW-1185">Reference proteome</keyword>
<keyword evidence="1" id="KW-0472">Membrane</keyword>
<evidence type="ECO:0000256" key="1">
    <source>
        <dbReference type="SAM" id="Phobius"/>
    </source>
</evidence>
<dbReference type="EMBL" id="LT594594">
    <property type="protein sequence ID" value="SCP06152.1"/>
    <property type="molecule type" value="Genomic_DNA"/>
</dbReference>
<dbReference type="OrthoDB" id="368366at2759"/>
<dbReference type="AlphaFoldDB" id="A0A1D3TMF9"/>
<dbReference type="Proteomes" id="UP000242942">
    <property type="component" value="Chromosome 13"/>
</dbReference>
<dbReference type="VEuPathDB" id="PlasmoDB:POWCR01_130029100"/>
<keyword evidence="1" id="KW-0812">Transmembrane</keyword>
<organism evidence="2 3">
    <name type="scientific">Plasmodium ovale</name>
    <name type="common">malaria parasite P. ovale</name>
    <dbReference type="NCBI Taxonomy" id="36330"/>
    <lineage>
        <taxon>Eukaryota</taxon>
        <taxon>Sar</taxon>
        <taxon>Alveolata</taxon>
        <taxon>Apicomplexa</taxon>
        <taxon>Aconoidasida</taxon>
        <taxon>Haemosporida</taxon>
        <taxon>Plasmodiidae</taxon>
        <taxon>Plasmodium</taxon>
        <taxon>Plasmodium (Plasmodium)</taxon>
    </lineage>
</organism>
<gene>
    <name evidence="2" type="primary">PocGH01_13032400</name>
    <name evidence="2" type="ORF">POCGH01_13032400</name>
</gene>
<evidence type="ECO:0000313" key="3">
    <source>
        <dbReference type="Proteomes" id="UP000242942"/>
    </source>
</evidence>
<accession>A0A1D3TMF9</accession>
<sequence>MNSEYSSKPPTYSWDINIGLNALRENVVDFILLCGFTVSILGSFYFFYWLTSREMGNMCSKNN</sequence>
<proteinExistence type="predicted"/>
<protein>
    <submittedName>
        <fullName evidence="2">Uncharacterized protein</fullName>
    </submittedName>
</protein>
<evidence type="ECO:0000313" key="2">
    <source>
        <dbReference type="EMBL" id="SCP06152.1"/>
    </source>
</evidence>
<dbReference type="VEuPathDB" id="PlasmoDB:PocGH01_13032400"/>